<dbReference type="SUPFAM" id="SSF51120">
    <property type="entry name" value="beta-Roll"/>
    <property type="match status" value="10"/>
</dbReference>
<evidence type="ECO:0000256" key="6">
    <source>
        <dbReference type="ARBA" id="ARBA00022989"/>
    </source>
</evidence>
<dbReference type="InterPro" id="IPR015919">
    <property type="entry name" value="Cadherin-like_sf"/>
</dbReference>
<feature type="domain" description="Cadherin" evidence="8">
    <location>
        <begin position="1534"/>
        <end position="1627"/>
    </location>
</feature>
<dbReference type="PANTHER" id="PTHR24026">
    <property type="entry name" value="FAT ATYPICAL CADHERIN-RELATED"/>
    <property type="match status" value="1"/>
</dbReference>
<gene>
    <name evidence="9" type="ORF">RFN28_31530</name>
</gene>
<organism evidence="9 10">
    <name type="scientific">Mesorhizobium album</name>
    <dbReference type="NCBI Taxonomy" id="3072314"/>
    <lineage>
        <taxon>Bacteria</taxon>
        <taxon>Pseudomonadati</taxon>
        <taxon>Pseudomonadota</taxon>
        <taxon>Alphaproteobacteria</taxon>
        <taxon>Hyphomicrobiales</taxon>
        <taxon>Phyllobacteriaceae</taxon>
        <taxon>Mesorhizobium</taxon>
    </lineage>
</organism>
<keyword evidence="3" id="KW-0964">Secreted</keyword>
<feature type="domain" description="Cadherin" evidence="8">
    <location>
        <begin position="1079"/>
        <end position="1173"/>
    </location>
</feature>
<comment type="subcellular location">
    <subcellularLocation>
        <location evidence="2">Secreted</location>
    </subcellularLocation>
</comment>
<evidence type="ECO:0000256" key="7">
    <source>
        <dbReference type="SAM" id="MobiDB-lite"/>
    </source>
</evidence>
<dbReference type="NCBIfam" id="TIGR01965">
    <property type="entry name" value="VCBS_repeat"/>
    <property type="match status" value="1"/>
</dbReference>
<evidence type="ECO:0000313" key="10">
    <source>
        <dbReference type="Proteomes" id="UP001287059"/>
    </source>
</evidence>
<evidence type="ECO:0000256" key="2">
    <source>
        <dbReference type="ARBA" id="ARBA00004613"/>
    </source>
</evidence>
<evidence type="ECO:0000256" key="3">
    <source>
        <dbReference type="ARBA" id="ARBA00022525"/>
    </source>
</evidence>
<dbReference type="InterPro" id="IPR018511">
    <property type="entry name" value="Hemolysin-typ_Ca-bd_CS"/>
</dbReference>
<evidence type="ECO:0000313" key="9">
    <source>
        <dbReference type="EMBL" id="MDX8482956.1"/>
    </source>
</evidence>
<name>A0ABU4Y7P7_9HYPH</name>
<dbReference type="Pfam" id="PF17892">
    <property type="entry name" value="Cadherin_5"/>
    <property type="match status" value="2"/>
</dbReference>
<accession>A0ABU4Y7P7</accession>
<dbReference type="Proteomes" id="UP001287059">
    <property type="component" value="Unassembled WGS sequence"/>
</dbReference>
<keyword evidence="4" id="KW-0812">Transmembrane</keyword>
<keyword evidence="5" id="KW-0677">Repeat</keyword>
<feature type="domain" description="Cadherin" evidence="8">
    <location>
        <begin position="1639"/>
        <end position="1747"/>
    </location>
</feature>
<dbReference type="SMART" id="SM00112">
    <property type="entry name" value="CA"/>
    <property type="match status" value="6"/>
</dbReference>
<evidence type="ECO:0000256" key="1">
    <source>
        <dbReference type="ARBA" id="ARBA00001913"/>
    </source>
</evidence>
<evidence type="ECO:0000256" key="5">
    <source>
        <dbReference type="ARBA" id="ARBA00022737"/>
    </source>
</evidence>
<dbReference type="PRINTS" id="PR00313">
    <property type="entry name" value="CABNDNGRPT"/>
</dbReference>
<keyword evidence="10" id="KW-1185">Reference proteome</keyword>
<dbReference type="Gene3D" id="2.60.40.2030">
    <property type="match status" value="1"/>
</dbReference>
<dbReference type="PROSITE" id="PS50268">
    <property type="entry name" value="CADHERIN_2"/>
    <property type="match status" value="6"/>
</dbReference>
<dbReference type="PANTHER" id="PTHR24026:SF126">
    <property type="entry name" value="PROTOCADHERIN FAT 4"/>
    <property type="match status" value="1"/>
</dbReference>
<feature type="region of interest" description="Disordered" evidence="7">
    <location>
        <begin position="19"/>
        <end position="53"/>
    </location>
</feature>
<reference evidence="9 10" key="1">
    <citation type="submission" date="2023-08" db="EMBL/GenBank/DDBJ databases">
        <title>Implementing the SeqCode for naming new Mesorhizobium species isolated from Vachellia karroo root nodules.</title>
        <authorList>
            <person name="Van Lill M."/>
        </authorList>
    </citation>
    <scope>NUCLEOTIDE SEQUENCE [LARGE SCALE GENOMIC DNA]</scope>
    <source>
        <strain evidence="9 10">VK24D</strain>
    </source>
</reference>
<dbReference type="Pfam" id="PF00028">
    <property type="entry name" value="Cadherin"/>
    <property type="match status" value="1"/>
</dbReference>
<dbReference type="InterPro" id="IPR038081">
    <property type="entry name" value="CalX-like_sf"/>
</dbReference>
<dbReference type="Pfam" id="PF00353">
    <property type="entry name" value="HemolysinCabind"/>
    <property type="match status" value="13"/>
</dbReference>
<dbReference type="EMBL" id="JAVIIW010000062">
    <property type="protein sequence ID" value="MDX8482956.1"/>
    <property type="molecule type" value="Genomic_DNA"/>
</dbReference>
<feature type="compositionally biased region" description="Acidic residues" evidence="7">
    <location>
        <begin position="35"/>
        <end position="46"/>
    </location>
</feature>
<dbReference type="InterPro" id="IPR011049">
    <property type="entry name" value="Serralysin-like_metalloprot_C"/>
</dbReference>
<feature type="domain" description="Cadherin" evidence="8">
    <location>
        <begin position="974"/>
        <end position="1067"/>
    </location>
</feature>
<dbReference type="SUPFAM" id="SSF141072">
    <property type="entry name" value="CalX-like"/>
    <property type="match status" value="1"/>
</dbReference>
<dbReference type="InterPro" id="IPR013858">
    <property type="entry name" value="Peptidase_M10B_C"/>
</dbReference>
<feature type="domain" description="Cadherin" evidence="8">
    <location>
        <begin position="1193"/>
        <end position="1286"/>
    </location>
</feature>
<comment type="cofactor">
    <cofactor evidence="1">
        <name>Ca(2+)</name>
        <dbReference type="ChEBI" id="CHEBI:29108"/>
    </cofactor>
</comment>
<dbReference type="CDD" id="cd11304">
    <property type="entry name" value="Cadherin_repeat"/>
    <property type="match status" value="6"/>
</dbReference>
<feature type="domain" description="Cadherin" evidence="8">
    <location>
        <begin position="1299"/>
        <end position="1395"/>
    </location>
</feature>
<evidence type="ECO:0000256" key="4">
    <source>
        <dbReference type="ARBA" id="ARBA00022692"/>
    </source>
</evidence>
<dbReference type="InterPro" id="IPR041690">
    <property type="entry name" value="Cadherin_5"/>
</dbReference>
<dbReference type="PROSITE" id="PS00330">
    <property type="entry name" value="HEMOLYSIN_CALCIUM"/>
    <property type="match status" value="9"/>
</dbReference>
<dbReference type="NCBIfam" id="NF012211">
    <property type="entry name" value="tand_rpt_95"/>
    <property type="match status" value="2"/>
</dbReference>
<dbReference type="InterPro" id="IPR010221">
    <property type="entry name" value="VCBS_dom"/>
</dbReference>
<dbReference type="SUPFAM" id="SSF49313">
    <property type="entry name" value="Cadherin-like"/>
    <property type="match status" value="5"/>
</dbReference>
<dbReference type="InterPro" id="IPR002126">
    <property type="entry name" value="Cadherin-like_dom"/>
</dbReference>
<evidence type="ECO:0000259" key="8">
    <source>
        <dbReference type="PROSITE" id="PS50268"/>
    </source>
</evidence>
<dbReference type="Gene3D" id="2.60.40.60">
    <property type="entry name" value="Cadherins"/>
    <property type="match status" value="5"/>
</dbReference>
<keyword evidence="6" id="KW-1133">Transmembrane helix</keyword>
<dbReference type="Gene3D" id="2.150.10.10">
    <property type="entry name" value="Serralysin-like metalloprotease, C-terminal"/>
    <property type="match status" value="11"/>
</dbReference>
<keyword evidence="6" id="KW-0472">Membrane</keyword>
<sequence length="2340" mass="232858">MNKLFGDLGDDSLYGDAGHDELHGGGDNDVLVGNDGDDDLAGDDGADTLSGGAGIDHLSGGAGTDTLDGGAGADTLSGGTEADVFRILTASASTFAEHDTITDFNQSDGDKLDLSVARGSPGSYDGGPMVFRGEIAPSNFDPAVNTLAFGTALGGADVGAGFTQIWWTHVGATTILIGDINSNFVLDADDLVVEINDPLNHGLSQDDFVLGNFIAQVGRNVDEVMTGTPGDDLIYAVDGNDTVNGLAGSDTIYGGNGMDTLNGGLGGDQLYGESGDDSLNGDEGNDTLVGGLGADTLHGGDDSDILIGGVDATGNGDTAINTLFGDLGDDQLYGDAGDDELHGGGDNDTIFGNGGNDRIFGDQGADSIFGGNGNDIVIIERSTNYALGETIDGGDGFDTIRFASTIADDTLVLREGISSIEEVVISDVNGSTSDTTALNVNASSLSYGLSLKGNAGANEIIGTAFDDVIDGGLGNDVLDGGSRTDPGPEKDIVSYSDRADAIVVTLNGSADTEVTVGGIAEDTIRNFEGVIGGSGNDSLTGDGLANVLSGSGGNDTIDGSGGDDTVVFTGPWTNYAISVSAGVYTITDKTGVDGSDTVSNVENFAFSNGTFSGAEIINDAPVGVNDANSSDSVIEAGGVANSTAGDATAVGNALSNDTDADSSLGDTLAINGARAGAMALGGAFTLVSGATSLIGTYGTLLIDVNGDYTYSLNDGDLDTQALAEGAMATDSFTYRLVDANGATSTAQIDISIVGSNDAPTTTLVNLSSITEDAGTLLISQSDLLANATDVEGDSLTASGLTITSGAGSLVDNGDGTWSYTPAPNDDTDVSYSYTVNDNHGGSIAGSAHLDITPVNDAPTTSAVILAPIAEGSGARLITQTELLANASDVDSDSLTASNLAITSGAGSLVDNGNGTWSYTPAANDESDVSYSYTINDGSGGSVVGSATLDIVPAANSGPPTITSDGGGDTASLVVAENSTAVTTVTATDPDAGTAFTYSISGGADAALFQIEATTGALTFQNAPDFETPTDSDADNVYDVTVQVSDGTLVDNQAIAVTVTNLNESPAITSNGGGDTAFLTVAENSTAVTTVTAADPDAGTTFTYSITGGADAALFQIDATTGALTFQAAPNFEAPTDADGDGVYNVTVQTSDGERTDSQALTVTVANQNEAPTITSDGGGEHVTIFRPENIAVVTTVTANDPDAGDVLTYSISGSPDINPDGNLFTIDPTTGVLSFVTAPDFENPNLNGGNFDNYYAVNVVVTDSSGAIDQQVIEIGITNANETPTITSDGGGDMASLVVAENSTAVTTVTATDPDAGTAFTYSITGGADAALFQIDATTGALSFQNAPDFEAPGDSDCDNVYDVTVQVSDGSLADSQAIAVSVTDVGGPTDVPAIVHHVNSLDAVVEGGTLVFSFTREGGDISQPLDVFYSTHFYDPNGGPEFATLSDFTGANIPDGSIQTIHFDAGSSTASISFQTVDDSIQEGHQRSFTVELQPSSGYTIDGGPKLFGFIYDNDAPPIITSNGGGDTAALAVAENSTVVTTVTATDPDGGATLNYSISGGADAALFQIDSTTGALSFQTAPDFETPADSGGDNIYDVTVQVSKGTLVDNQAIAVTVSNLNESPAITSNGGGDTAFLTVAENSTAVTTVTAADPDAGTTFTYSITGGADAALFQIEATTGALTFQNAPDFETPTDSDADNVYDVTVQVSDGTLVDNQAIAVTVTDVPGQTITGTNAGQTLTGTPEADIILGLGGNDTLNGLAGGDTLDGGSGADTMVGGTGNDTYVVDNTGDIVDETGGSGTDLVRSSIAFSLSDALHVFGSVENLTLTGTTNVAGTGNALANVITGNTGNNILAGLGGADTLIGDAGTDTASYAASAVGVNVSLMTGLAQGGDAEGDTFSGIEGLLGSAQNDTLEGDGGNNVLNGGAGIDTLSYEHAAAAITVSLATTAAQNTIGAGSDTLSGFENLIGSGFGDTLTGSAAANVISGLGGDDLINGGGGADTMVGGTGNDTYVVDNTGDIVDETGGSGTDLVRSSIAFSLSDALHVFGSVENLTLTGATNVAGTGNALANVITGNTGNNILAGLGGADTLIGDAGTDTASYAASAVGVNVSLMTGLAQGGDAEGDTFSGIEGLLGSAQNDTLEGDGGNNVLNGGAGIDTLSYEHAAAAITVSLATTAAQKTIGAGSDTLSGFENLIGSGFGDTLTGSAAANVISGLAGDDLLNGGGGADILIGGIGNDRFIFKAIADSNSSNWDTLNDLQHGADKIDVSAIDANASAGGNQAFAFGGQNTSVVGHSLTWFEDGTNTIVQADVNGDTAADFMVVLLGKNLNLDQNDFVL</sequence>
<dbReference type="InterPro" id="IPR001343">
    <property type="entry name" value="Hemolysn_Ca-bd"/>
</dbReference>
<dbReference type="Pfam" id="PF08548">
    <property type="entry name" value="Peptidase_M10_C"/>
    <property type="match status" value="1"/>
</dbReference>
<proteinExistence type="predicted"/>
<protein>
    <submittedName>
        <fullName evidence="9">Cadherin-like domain-containing protein</fullName>
    </submittedName>
</protein>
<comment type="caution">
    <text evidence="9">The sequence shown here is derived from an EMBL/GenBank/DDBJ whole genome shotgun (WGS) entry which is preliminary data.</text>
</comment>